<evidence type="ECO:0000313" key="9">
    <source>
        <dbReference type="Proteomes" id="UP000555448"/>
    </source>
</evidence>
<name>A0A7W7KEX7_9SPHN</name>
<dbReference type="GO" id="GO:0008270">
    <property type="term" value="F:zinc ion binding"/>
    <property type="evidence" value="ECO:0007669"/>
    <property type="project" value="UniProtKB-UniRule"/>
</dbReference>
<feature type="binding site" evidence="7">
    <location>
        <position position="225"/>
    </location>
    <ligand>
        <name>Zn(2+)</name>
        <dbReference type="ChEBI" id="CHEBI:29105"/>
    </ligand>
</feature>
<accession>A0A7W7KEX7</accession>
<dbReference type="CDD" id="cd20294">
    <property type="entry name" value="cupin_KduI_N"/>
    <property type="match status" value="1"/>
</dbReference>
<comment type="cofactor">
    <cofactor evidence="7">
        <name>Zn(2+)</name>
        <dbReference type="ChEBI" id="CHEBI:29105"/>
    </cofactor>
    <text evidence="7">Binds 1 zinc ion per subunit.</text>
</comment>
<evidence type="ECO:0000256" key="4">
    <source>
        <dbReference type="ARBA" id="ARBA00022723"/>
    </source>
</evidence>
<gene>
    <name evidence="7" type="primary">kduI</name>
    <name evidence="8" type="ORF">HNO88_004153</name>
</gene>
<sequence length="300" mass="33631">MPRPQSRPFRQGASQFSFQENLVFEKTYYATHPDMMDGVSNEELRDRYLVGGLFRDGEIVLTYSHGERFIIGGAVPGASILPLPVQTEPDSAAGHSLLERRELSVVNIGRAVGVVTVDGERHELASRDALYVPMGSGTVTFEGEGARFYLLSVPAHRAFPLRRLTLADATPMERGSLETSNARQIYQLILPHVCQSASLCLGMTILEPGSVWNTMPPHVHERRSEIYLYFDLEGDDRVFHYMGKPEALRHIVMENEEAVISPPWSVHMGSGTRAYSFIWAMAGENLDYNDMDVKDICQLR</sequence>
<organism evidence="8 9">
    <name type="scientific">Novosphingobium chloroacetimidivorans</name>
    <dbReference type="NCBI Taxonomy" id="1428314"/>
    <lineage>
        <taxon>Bacteria</taxon>
        <taxon>Pseudomonadati</taxon>
        <taxon>Pseudomonadota</taxon>
        <taxon>Alphaproteobacteria</taxon>
        <taxon>Sphingomonadales</taxon>
        <taxon>Sphingomonadaceae</taxon>
        <taxon>Novosphingobium</taxon>
    </lineage>
</organism>
<dbReference type="InterPro" id="IPR027449">
    <property type="entry name" value="KduI_N"/>
</dbReference>
<dbReference type="UniPathway" id="UPA00545">
    <property type="reaction ID" value="UER00826"/>
</dbReference>
<comment type="similarity">
    <text evidence="3 7">Belongs to the KduI family.</text>
</comment>
<proteinExistence type="inferred from homology"/>
<comment type="caution">
    <text evidence="8">The sequence shown here is derived from an EMBL/GenBank/DDBJ whole genome shotgun (WGS) entry which is preliminary data.</text>
</comment>
<dbReference type="GO" id="GO:0019698">
    <property type="term" value="P:D-galacturonate catabolic process"/>
    <property type="evidence" value="ECO:0007669"/>
    <property type="project" value="TreeGrafter"/>
</dbReference>
<dbReference type="GO" id="GO:0008697">
    <property type="term" value="F:4-deoxy-L-threo-5-hexosulose-uronate ketol-isomerase activity"/>
    <property type="evidence" value="ECO:0007669"/>
    <property type="project" value="UniProtKB-UniRule"/>
</dbReference>
<comment type="function">
    <text evidence="7">Catalyzes the isomerization of 5-dehydro-4-deoxy-D-glucuronate to 3-deoxy-D-glycero-2,5-hexodiulosonate.</text>
</comment>
<dbReference type="PANTHER" id="PTHR38461:SF1">
    <property type="entry name" value="4-DEOXY-L-THREO-5-HEXOSULOSE-URONATE KETOL-ISOMERASE"/>
    <property type="match status" value="1"/>
</dbReference>
<dbReference type="HAMAP" id="MF_00687">
    <property type="entry name" value="KduI"/>
    <property type="match status" value="1"/>
</dbReference>
<evidence type="ECO:0000256" key="2">
    <source>
        <dbReference type="ARBA" id="ARBA00005148"/>
    </source>
</evidence>
<dbReference type="InterPro" id="IPR021120">
    <property type="entry name" value="KduI/IolB_isomerase"/>
</dbReference>
<comment type="pathway">
    <text evidence="2 7">Glycan metabolism; pectin degradation; 2-dehydro-3-deoxy-D-gluconate from pectin: step 4/5.</text>
</comment>
<evidence type="ECO:0000256" key="7">
    <source>
        <dbReference type="HAMAP-Rule" id="MF_00687"/>
    </source>
</evidence>
<feature type="binding site" evidence="7">
    <location>
        <position position="267"/>
    </location>
    <ligand>
        <name>Zn(2+)</name>
        <dbReference type="ChEBI" id="CHEBI:29105"/>
    </ligand>
</feature>
<dbReference type="InterPro" id="IPR014710">
    <property type="entry name" value="RmlC-like_jellyroll"/>
</dbReference>
<dbReference type="Gene3D" id="2.60.120.10">
    <property type="entry name" value="Jelly Rolls"/>
    <property type="match status" value="1"/>
</dbReference>
<dbReference type="Proteomes" id="UP000555448">
    <property type="component" value="Unassembled WGS sequence"/>
</dbReference>
<dbReference type="EC" id="5.3.1.17" evidence="7"/>
<evidence type="ECO:0000256" key="6">
    <source>
        <dbReference type="ARBA" id="ARBA00023235"/>
    </source>
</evidence>
<keyword evidence="5 7" id="KW-0862">Zinc</keyword>
<dbReference type="EMBL" id="JACHLR010000032">
    <property type="protein sequence ID" value="MBB4860808.1"/>
    <property type="molecule type" value="Genomic_DNA"/>
</dbReference>
<dbReference type="GO" id="GO:0042840">
    <property type="term" value="P:D-glucuronate catabolic process"/>
    <property type="evidence" value="ECO:0007669"/>
    <property type="project" value="TreeGrafter"/>
</dbReference>
<dbReference type="Pfam" id="PF04962">
    <property type="entry name" value="KduI"/>
    <property type="match status" value="1"/>
</dbReference>
<keyword evidence="9" id="KW-1185">Reference proteome</keyword>
<protein>
    <recommendedName>
        <fullName evidence="7">4-deoxy-L-threo-5-hexosulose-uronate ketol-isomerase</fullName>
        <ecNumber evidence="7">5.3.1.17</ecNumber>
    </recommendedName>
    <alternativeName>
        <fullName evidence="7">5-keto-4-deoxyuronate isomerase</fullName>
    </alternativeName>
    <alternativeName>
        <fullName evidence="7">DKI isomerase</fullName>
    </alternativeName>
</protein>
<comment type="catalytic activity">
    <reaction evidence="1 7">
        <text>5-dehydro-4-deoxy-D-glucuronate = 3-deoxy-D-glycero-2,5-hexodiulosonate</text>
        <dbReference type="Rhea" id="RHEA:23896"/>
        <dbReference type="ChEBI" id="CHEBI:17117"/>
        <dbReference type="ChEBI" id="CHEBI:29071"/>
        <dbReference type="EC" id="5.3.1.17"/>
    </reaction>
</comment>
<reference evidence="8 9" key="1">
    <citation type="submission" date="2020-08" db="EMBL/GenBank/DDBJ databases">
        <title>Functional genomics of gut bacteria from endangered species of beetles.</title>
        <authorList>
            <person name="Carlos-Shanley C."/>
        </authorList>
    </citation>
    <scope>NUCLEOTIDE SEQUENCE [LARGE SCALE GENOMIC DNA]</scope>
    <source>
        <strain evidence="8 9">S00245</strain>
    </source>
</reference>
<evidence type="ECO:0000313" key="8">
    <source>
        <dbReference type="EMBL" id="MBB4860808.1"/>
    </source>
</evidence>
<keyword evidence="6 7" id="KW-0413">Isomerase</keyword>
<feature type="binding site" evidence="7">
    <location>
        <position position="218"/>
    </location>
    <ligand>
        <name>Zn(2+)</name>
        <dbReference type="ChEBI" id="CHEBI:29105"/>
    </ligand>
</feature>
<dbReference type="AlphaFoldDB" id="A0A7W7KEX7"/>
<evidence type="ECO:0000256" key="1">
    <source>
        <dbReference type="ARBA" id="ARBA00000552"/>
    </source>
</evidence>
<dbReference type="PANTHER" id="PTHR38461">
    <property type="entry name" value="4-DEOXY-L-THREO-5-HEXOSULOSE-URONATE KETOL-ISOMERASE"/>
    <property type="match status" value="1"/>
</dbReference>
<dbReference type="Gene3D" id="2.60.120.520">
    <property type="entry name" value="pectin degrading enzyme 5-keto 4- deoxyuronate isomerase, domain 1"/>
    <property type="match status" value="1"/>
</dbReference>
<dbReference type="SUPFAM" id="SSF51182">
    <property type="entry name" value="RmlC-like cupins"/>
    <property type="match status" value="1"/>
</dbReference>
<dbReference type="PIRSF" id="PIRSF006625">
    <property type="entry name" value="KduI"/>
    <property type="match status" value="1"/>
</dbReference>
<dbReference type="CDD" id="cd20491">
    <property type="entry name" value="cupin_KduI_C"/>
    <property type="match status" value="1"/>
</dbReference>
<dbReference type="GO" id="GO:0045490">
    <property type="term" value="P:pectin catabolic process"/>
    <property type="evidence" value="ECO:0007669"/>
    <property type="project" value="UniProtKB-UniRule"/>
</dbReference>
<keyword evidence="4 7" id="KW-0479">Metal-binding</keyword>
<dbReference type="NCBIfam" id="NF002091">
    <property type="entry name" value="PRK00924.1"/>
    <property type="match status" value="1"/>
</dbReference>
<dbReference type="InterPro" id="IPR007045">
    <property type="entry name" value="KduI"/>
</dbReference>
<feature type="binding site" evidence="7">
    <location>
        <position position="220"/>
    </location>
    <ligand>
        <name>Zn(2+)</name>
        <dbReference type="ChEBI" id="CHEBI:29105"/>
    </ligand>
</feature>
<dbReference type="InterPro" id="IPR011051">
    <property type="entry name" value="RmlC_Cupin_sf"/>
</dbReference>
<evidence type="ECO:0000256" key="5">
    <source>
        <dbReference type="ARBA" id="ARBA00022833"/>
    </source>
</evidence>
<evidence type="ECO:0000256" key="3">
    <source>
        <dbReference type="ARBA" id="ARBA00008086"/>
    </source>
</evidence>